<sequence>MFALVKVVVSAIVIGGVTEVARRYPAFGGIIAALPLVSLLSLFWLYFQGEEMEILSKFIYGVLWGFPATAFLLLVIGLCLTASLPFIGSTALDRRLGNVSCDANHSIQKYIKFIWQYTIFDCIISQILL</sequence>
<keyword evidence="1" id="KW-0472">Membrane</keyword>
<gene>
    <name evidence="2" type="ORF">SAMN05192569_100463</name>
</gene>
<keyword evidence="1" id="KW-1133">Transmembrane helix</keyword>
<feature type="transmembrane region" description="Helical" evidence="1">
    <location>
        <begin position="26"/>
        <end position="47"/>
    </location>
</feature>
<dbReference type="Proteomes" id="UP000198650">
    <property type="component" value="Unassembled WGS sequence"/>
</dbReference>
<feature type="transmembrane region" description="Helical" evidence="1">
    <location>
        <begin position="59"/>
        <end position="87"/>
    </location>
</feature>
<dbReference type="STRING" id="186116.SAMN05192569_100463"/>
<accession>A0A1I0SSG0</accession>
<dbReference type="NCBIfam" id="NF006750">
    <property type="entry name" value="PRK09272.1-3"/>
    <property type="match status" value="1"/>
</dbReference>
<name>A0A1I0SSG0_9BACL</name>
<evidence type="ECO:0000313" key="3">
    <source>
        <dbReference type="Proteomes" id="UP000198650"/>
    </source>
</evidence>
<evidence type="ECO:0000313" key="2">
    <source>
        <dbReference type="EMBL" id="SFA42432.1"/>
    </source>
</evidence>
<evidence type="ECO:0000256" key="1">
    <source>
        <dbReference type="SAM" id="Phobius"/>
    </source>
</evidence>
<keyword evidence="1" id="KW-0812">Transmembrane</keyword>
<reference evidence="3" key="1">
    <citation type="submission" date="2016-10" db="EMBL/GenBank/DDBJ databases">
        <authorList>
            <person name="Varghese N."/>
            <person name="Submissions S."/>
        </authorList>
    </citation>
    <scope>NUCLEOTIDE SEQUENCE [LARGE SCALE GENOMIC DNA]</scope>
    <source>
        <strain evidence="3">M1</strain>
    </source>
</reference>
<dbReference type="AlphaFoldDB" id="A0A1I0SSG0"/>
<dbReference type="EMBL" id="FOJS01000004">
    <property type="protein sequence ID" value="SFA42432.1"/>
    <property type="molecule type" value="Genomic_DNA"/>
</dbReference>
<protein>
    <submittedName>
        <fullName evidence="2">Uncharacterized protein</fullName>
    </submittedName>
</protein>
<keyword evidence="3" id="KW-1185">Reference proteome</keyword>
<organism evidence="2 3">
    <name type="scientific">Parageobacillus thermantarcticus</name>
    <dbReference type="NCBI Taxonomy" id="186116"/>
    <lineage>
        <taxon>Bacteria</taxon>
        <taxon>Bacillati</taxon>
        <taxon>Bacillota</taxon>
        <taxon>Bacilli</taxon>
        <taxon>Bacillales</taxon>
        <taxon>Anoxybacillaceae</taxon>
        <taxon>Parageobacillus</taxon>
    </lineage>
</organism>
<proteinExistence type="predicted"/>